<dbReference type="RefSeq" id="WP_158274130.1">
    <property type="nucleotide sequence ID" value="NZ_FWFU01000001.1"/>
</dbReference>
<evidence type="ECO:0000256" key="8">
    <source>
        <dbReference type="ARBA" id="ARBA00023118"/>
    </source>
</evidence>
<reference evidence="13 14" key="1">
    <citation type="submission" date="2017-03" db="EMBL/GenBank/DDBJ databases">
        <authorList>
            <person name="Afonso C.L."/>
            <person name="Miller P.J."/>
            <person name="Scott M.A."/>
            <person name="Spackman E."/>
            <person name="Goraichik I."/>
            <person name="Dimitrov K.M."/>
            <person name="Suarez D.L."/>
            <person name="Swayne D.E."/>
        </authorList>
    </citation>
    <scope>NUCLEOTIDE SEQUENCE [LARGE SCALE GENOMIC DNA]</scope>
    <source>
        <strain evidence="13 14">CECT 8110</strain>
    </source>
</reference>
<keyword evidence="8" id="KW-0051">Antiviral defense</keyword>
<evidence type="ECO:0000256" key="9">
    <source>
        <dbReference type="ARBA" id="ARBA00044145"/>
    </source>
</evidence>
<evidence type="ECO:0000256" key="1">
    <source>
        <dbReference type="ARBA" id="ARBA00022679"/>
    </source>
</evidence>
<evidence type="ECO:0000313" key="13">
    <source>
        <dbReference type="EMBL" id="SLN19069.1"/>
    </source>
</evidence>
<dbReference type="Pfam" id="PF18134">
    <property type="entry name" value="AGS_C"/>
    <property type="match status" value="1"/>
</dbReference>
<keyword evidence="7" id="KW-0546">Nucleotide metabolism</keyword>
<keyword evidence="2" id="KW-0548">Nucleotidyltransferase</keyword>
<gene>
    <name evidence="13" type="ORF">ROH8110_00609</name>
</gene>
<sequence length="513" mass="57910">MAFTLPNTRPLDDLLEDLVEELQVPPGRYEQAERSYKSLGEWLHRPESTVRESDPDVYVQGSFRLGTAIKPASDEEDYDIDMVCRLGYEKSSLSQAELKRRVGVEIRAYAKRHGMSKPDDGRRCWTLVYADGAQFHMDVLPAVPDSEKRRYLREAGPVLARLGATALAITDNEHPDFQRIAGDWPRSNPKGYALWFRDRMGQAFRTRALNEAHKMRASVEEVPTYRVRTPLQGTIQILKRHRDMMFSDRTDEKPISILITTLSAHAYNQEDDLSGALFSILRNMDRYIMQREGVDWVENPADPAENFADKWEKNPERRDAFHEWLAQARADFASAHRAATADVAGTILSEHMGTALVNRALGRRNPVQKSGYVAPLVRAANLILAPAYMRKPRWPHKPEGRVSIDTATFTQKGFRPQPFISGGAALPKHSSLNFKAETTLTGRFKVYWQVVNTGREAEVADCLRGGFNLDSAVRGGLTHTESTLYRGQHSIECFIVKNGKLAARSGQFIVNIA</sequence>
<keyword evidence="14" id="KW-1185">Reference proteome</keyword>
<evidence type="ECO:0000256" key="6">
    <source>
        <dbReference type="ARBA" id="ARBA00022842"/>
    </source>
</evidence>
<evidence type="ECO:0000256" key="5">
    <source>
        <dbReference type="ARBA" id="ARBA00022840"/>
    </source>
</evidence>
<dbReference type="GO" id="GO:0009117">
    <property type="term" value="P:nucleotide metabolic process"/>
    <property type="evidence" value="ECO:0007669"/>
    <property type="project" value="UniProtKB-KW"/>
</dbReference>
<feature type="domain" description="Cyclic GMP-AMP synthase DncV-like nucleotidyltransferase" evidence="12">
    <location>
        <begin position="55"/>
        <end position="139"/>
    </location>
</feature>
<keyword evidence="3" id="KW-0479">Metal-binding</keyword>
<comment type="catalytic activity">
    <reaction evidence="10">
        <text>GTP + ATP = 3',3'-cGAMP + 2 diphosphate</text>
        <dbReference type="Rhea" id="RHEA:35647"/>
        <dbReference type="ChEBI" id="CHEBI:30616"/>
        <dbReference type="ChEBI" id="CHEBI:33019"/>
        <dbReference type="ChEBI" id="CHEBI:37565"/>
        <dbReference type="ChEBI" id="CHEBI:71501"/>
    </reaction>
    <physiologicalReaction direction="left-to-right" evidence="10">
        <dbReference type="Rhea" id="RHEA:35648"/>
    </physiologicalReaction>
</comment>
<evidence type="ECO:0000256" key="7">
    <source>
        <dbReference type="ARBA" id="ARBA00023080"/>
    </source>
</evidence>
<feature type="domain" description="Adenylyl/Guanylyl and SMODS C-terminal sensor" evidence="11">
    <location>
        <begin position="391"/>
        <end position="512"/>
    </location>
</feature>
<dbReference type="GO" id="GO:0016779">
    <property type="term" value="F:nucleotidyltransferase activity"/>
    <property type="evidence" value="ECO:0007669"/>
    <property type="project" value="UniProtKB-KW"/>
</dbReference>
<organism evidence="13 14">
    <name type="scientific">Roseovarius halotolerans</name>
    <dbReference type="NCBI Taxonomy" id="505353"/>
    <lineage>
        <taxon>Bacteria</taxon>
        <taxon>Pseudomonadati</taxon>
        <taxon>Pseudomonadota</taxon>
        <taxon>Alphaproteobacteria</taxon>
        <taxon>Rhodobacterales</taxon>
        <taxon>Roseobacteraceae</taxon>
        <taxon>Roseovarius</taxon>
    </lineage>
</organism>
<evidence type="ECO:0000256" key="3">
    <source>
        <dbReference type="ARBA" id="ARBA00022723"/>
    </source>
</evidence>
<dbReference type="GO" id="GO:0051607">
    <property type="term" value="P:defense response to virus"/>
    <property type="evidence" value="ECO:0007669"/>
    <property type="project" value="UniProtKB-KW"/>
</dbReference>
<proteinExistence type="predicted"/>
<dbReference type="CDD" id="cd05400">
    <property type="entry name" value="NT_2-5OAS_ClassI-CCAase"/>
    <property type="match status" value="1"/>
</dbReference>
<dbReference type="InterPro" id="IPR048445">
    <property type="entry name" value="DncV-like_NTFase"/>
</dbReference>
<evidence type="ECO:0000313" key="14">
    <source>
        <dbReference type="Proteomes" id="UP000193207"/>
    </source>
</evidence>
<dbReference type="Proteomes" id="UP000193207">
    <property type="component" value="Unassembled WGS sequence"/>
</dbReference>
<keyword evidence="1" id="KW-0808">Transferase</keyword>
<dbReference type="Pfam" id="PF21654">
    <property type="entry name" value="DncV-like_NTFase"/>
    <property type="match status" value="1"/>
</dbReference>
<dbReference type="EMBL" id="FWFU01000001">
    <property type="protein sequence ID" value="SLN19069.1"/>
    <property type="molecule type" value="Genomic_DNA"/>
</dbReference>
<accession>A0A1X6YEE6</accession>
<evidence type="ECO:0000256" key="10">
    <source>
        <dbReference type="ARBA" id="ARBA00048304"/>
    </source>
</evidence>
<keyword evidence="4" id="KW-0547">Nucleotide-binding</keyword>
<evidence type="ECO:0000256" key="4">
    <source>
        <dbReference type="ARBA" id="ARBA00022741"/>
    </source>
</evidence>
<name>A0A1X6YEE6_9RHOB</name>
<protein>
    <recommendedName>
        <fullName evidence="9">Cyclic GMP-AMP synthase</fullName>
    </recommendedName>
</protein>
<dbReference type="AlphaFoldDB" id="A0A1X6YEE6"/>
<evidence type="ECO:0000259" key="12">
    <source>
        <dbReference type="Pfam" id="PF21654"/>
    </source>
</evidence>
<keyword evidence="6" id="KW-0460">Magnesium</keyword>
<dbReference type="GO" id="GO:0046872">
    <property type="term" value="F:metal ion binding"/>
    <property type="evidence" value="ECO:0007669"/>
    <property type="project" value="UniProtKB-KW"/>
</dbReference>
<dbReference type="GO" id="GO:0005524">
    <property type="term" value="F:ATP binding"/>
    <property type="evidence" value="ECO:0007669"/>
    <property type="project" value="UniProtKB-KW"/>
</dbReference>
<dbReference type="InterPro" id="IPR040511">
    <property type="entry name" value="AGS_C"/>
</dbReference>
<keyword evidence="5" id="KW-0067">ATP-binding</keyword>
<dbReference type="InterPro" id="IPR006116">
    <property type="entry name" value="NT_2-5OAS_ClassI-CCAase"/>
</dbReference>
<evidence type="ECO:0000256" key="2">
    <source>
        <dbReference type="ARBA" id="ARBA00022695"/>
    </source>
</evidence>
<evidence type="ECO:0000259" key="11">
    <source>
        <dbReference type="Pfam" id="PF18134"/>
    </source>
</evidence>